<dbReference type="PANTHER" id="PTHR33204:SF18">
    <property type="entry name" value="TRANSCRIPTIONAL REGULATORY PROTEIN"/>
    <property type="match status" value="1"/>
</dbReference>
<dbReference type="InterPro" id="IPR029229">
    <property type="entry name" value="Alkyl_sulf_C"/>
</dbReference>
<dbReference type="RefSeq" id="WP_343972218.1">
    <property type="nucleotide sequence ID" value="NZ_BAAAJG010000003.1"/>
</dbReference>
<dbReference type="EMBL" id="JBHUCP010000001">
    <property type="protein sequence ID" value="MFD1528067.1"/>
    <property type="molecule type" value="Genomic_DNA"/>
</dbReference>
<dbReference type="InterPro" id="IPR011991">
    <property type="entry name" value="ArsR-like_HTH"/>
</dbReference>
<dbReference type="InterPro" id="IPR036390">
    <property type="entry name" value="WH_DNA-bd_sf"/>
</dbReference>
<reference evidence="6" key="1">
    <citation type="journal article" date="2019" name="Int. J. Syst. Evol. Microbiol.">
        <title>The Global Catalogue of Microorganisms (GCM) 10K type strain sequencing project: providing services to taxonomists for standard genome sequencing and annotation.</title>
        <authorList>
            <consortium name="The Broad Institute Genomics Platform"/>
            <consortium name="The Broad Institute Genome Sequencing Center for Infectious Disease"/>
            <person name="Wu L."/>
            <person name="Ma J."/>
        </authorList>
    </citation>
    <scope>NUCLEOTIDE SEQUENCE [LARGE SCALE GENOMIC DNA]</scope>
    <source>
        <strain evidence="6">JCM 12165</strain>
    </source>
</reference>
<dbReference type="Gene3D" id="1.10.10.10">
    <property type="entry name" value="Winged helix-like DNA-binding domain superfamily/Winged helix DNA-binding domain"/>
    <property type="match status" value="1"/>
</dbReference>
<dbReference type="PANTHER" id="PTHR33204">
    <property type="entry name" value="TRANSCRIPTIONAL REGULATOR, MARR FAMILY"/>
    <property type="match status" value="1"/>
</dbReference>
<name>A0ABW4FFT6_9PSEU</name>
<accession>A0ABW4FFT6</accession>
<dbReference type="InterPro" id="IPR036527">
    <property type="entry name" value="SCP2_sterol-bd_dom_sf"/>
</dbReference>
<comment type="caution">
    <text evidence="5">The sequence shown here is derived from an EMBL/GenBank/DDBJ whole genome shotgun (WGS) entry which is preliminary data.</text>
</comment>
<evidence type="ECO:0000259" key="4">
    <source>
        <dbReference type="PROSITE" id="PS51118"/>
    </source>
</evidence>
<evidence type="ECO:0000256" key="2">
    <source>
        <dbReference type="ARBA" id="ARBA00023125"/>
    </source>
</evidence>
<dbReference type="CDD" id="cd00090">
    <property type="entry name" value="HTH_ARSR"/>
    <property type="match status" value="1"/>
</dbReference>
<keyword evidence="1" id="KW-0805">Transcription regulation</keyword>
<dbReference type="SUPFAM" id="SSF46785">
    <property type="entry name" value="Winged helix' DNA-binding domain"/>
    <property type="match status" value="1"/>
</dbReference>
<organism evidence="5 6">
    <name type="scientific">Pseudonocardia aurantiaca</name>
    <dbReference type="NCBI Taxonomy" id="75290"/>
    <lineage>
        <taxon>Bacteria</taxon>
        <taxon>Bacillati</taxon>
        <taxon>Actinomycetota</taxon>
        <taxon>Actinomycetes</taxon>
        <taxon>Pseudonocardiales</taxon>
        <taxon>Pseudonocardiaceae</taxon>
        <taxon>Pseudonocardia</taxon>
    </lineage>
</organism>
<dbReference type="InterPro" id="IPR002577">
    <property type="entry name" value="HTH_HxlR"/>
</dbReference>
<dbReference type="PROSITE" id="PS51118">
    <property type="entry name" value="HTH_HXLR"/>
    <property type="match status" value="1"/>
</dbReference>
<dbReference type="Pfam" id="PF14864">
    <property type="entry name" value="Alkyl_sulf_C"/>
    <property type="match status" value="1"/>
</dbReference>
<evidence type="ECO:0000313" key="5">
    <source>
        <dbReference type="EMBL" id="MFD1528067.1"/>
    </source>
</evidence>
<keyword evidence="3" id="KW-0804">Transcription</keyword>
<keyword evidence="6" id="KW-1185">Reference proteome</keyword>
<dbReference type="Pfam" id="PF01638">
    <property type="entry name" value="HxlR"/>
    <property type="match status" value="1"/>
</dbReference>
<gene>
    <name evidence="5" type="ORF">ACFSCY_01270</name>
</gene>
<dbReference type="Gene3D" id="3.30.1050.10">
    <property type="entry name" value="SCP2 sterol-binding domain"/>
    <property type="match status" value="1"/>
</dbReference>
<dbReference type="InterPro" id="IPR036388">
    <property type="entry name" value="WH-like_DNA-bd_sf"/>
</dbReference>
<protein>
    <submittedName>
        <fullName evidence="5">Winged helix-turn-helix transcriptional regulator</fullName>
    </submittedName>
</protein>
<dbReference type="Proteomes" id="UP001597145">
    <property type="component" value="Unassembled WGS sequence"/>
</dbReference>
<feature type="domain" description="HTH hxlR-type" evidence="4">
    <location>
        <begin position="8"/>
        <end position="106"/>
    </location>
</feature>
<evidence type="ECO:0000256" key="1">
    <source>
        <dbReference type="ARBA" id="ARBA00023015"/>
    </source>
</evidence>
<dbReference type="SUPFAM" id="SSF55718">
    <property type="entry name" value="SCP-like"/>
    <property type="match status" value="1"/>
</dbReference>
<sequence>MRGYNDACGIARALGAVGERWALLVVRELIFGPKRFADLRRGLAGISENVLSQRLRDLEQAGVVSRRRFGPPSSFWAYDLTDMGRDLEPVLTALAQWGTRLSVDDSANPSLSTDALVFALKTTFDAEIAGPLTAAVQLRISDDRFHARVENGEFRVARGEIDEPDVTITADAPILQALVFADRPLAQAEQSGDATIVGAREVAEHLLRCFPRTVRVTR</sequence>
<keyword evidence="2" id="KW-0238">DNA-binding</keyword>
<proteinExistence type="predicted"/>
<evidence type="ECO:0000256" key="3">
    <source>
        <dbReference type="ARBA" id="ARBA00023163"/>
    </source>
</evidence>
<evidence type="ECO:0000313" key="6">
    <source>
        <dbReference type="Proteomes" id="UP001597145"/>
    </source>
</evidence>